<dbReference type="Proteomes" id="UP000294360">
    <property type="component" value="Plasmid 2"/>
</dbReference>
<evidence type="ECO:0000313" key="1">
    <source>
        <dbReference type="EMBL" id="VFU16519.1"/>
    </source>
</evidence>
<keyword evidence="1" id="KW-0614">Plasmid</keyword>
<dbReference type="KEGG" id="mtun:MTUNDRAET4_0171.1"/>
<geneLocation type="plasmid" evidence="1 2">
    <name>2</name>
</geneLocation>
<evidence type="ECO:0000313" key="2">
    <source>
        <dbReference type="Proteomes" id="UP000294360"/>
    </source>
</evidence>
<sequence>MTDMAELKKRKEPLNLAIVHVDPDAFIAHLMGWLEITAFITAQRAGQAEAPADGITPRLSAEQLKTTGVQNVGNDAIFAFCMTAALKGDKAAVDKVEAALAERMGEEFPGSFALSYFRANIGNPETLDDFVGQSGKKLLVGDIPPPPLRAKENWSTGLRFFEKARASNFVHEIMYPLAKWTRERWTETLDKGVAFLQHIEDNVPVLREALGDARNDQAFTANLLLKLAPAVDMELNDDYQGFLRSLARRA</sequence>
<proteinExistence type="predicted"/>
<protein>
    <submittedName>
        <fullName evidence="1">Uncharacterized protein</fullName>
    </submittedName>
</protein>
<organism evidence="1 2">
    <name type="scientific">Methylocella tundrae</name>
    <dbReference type="NCBI Taxonomy" id="227605"/>
    <lineage>
        <taxon>Bacteria</taxon>
        <taxon>Pseudomonadati</taxon>
        <taxon>Pseudomonadota</taxon>
        <taxon>Alphaproteobacteria</taxon>
        <taxon>Hyphomicrobiales</taxon>
        <taxon>Beijerinckiaceae</taxon>
        <taxon>Methylocella</taxon>
    </lineage>
</organism>
<accession>A0A4U8Z6T2</accession>
<name>A0A4U8Z6T2_METTU</name>
<dbReference type="EMBL" id="LR536451">
    <property type="protein sequence ID" value="VFU16519.1"/>
    <property type="molecule type" value="Genomic_DNA"/>
</dbReference>
<dbReference type="RefSeq" id="WP_134492938.1">
    <property type="nucleotide sequence ID" value="NZ_CP139088.1"/>
</dbReference>
<gene>
    <name evidence="1" type="ORF">MTUNDRAET4_0171</name>
</gene>
<dbReference type="AlphaFoldDB" id="A0A4U8Z6T2"/>
<reference evidence="1 2" key="1">
    <citation type="submission" date="2019-03" db="EMBL/GenBank/DDBJ databases">
        <authorList>
            <person name="Kox A.R. M."/>
        </authorList>
    </citation>
    <scope>NUCLEOTIDE SEQUENCE [LARGE SCALE GENOMIC DNA]</scope>
    <source>
        <strain evidence="1">MTUNDRAET4 annotated genome</strain>
        <plasmid evidence="2">2</plasmid>
    </source>
</reference>
<dbReference type="OrthoDB" id="8438227at2"/>